<evidence type="ECO:0000313" key="2">
    <source>
        <dbReference type="EMBL" id="MCI12943.1"/>
    </source>
</evidence>
<dbReference type="Pfam" id="PF11265">
    <property type="entry name" value="Med25_VWA"/>
    <property type="match status" value="1"/>
</dbReference>
<dbReference type="Proteomes" id="UP000265520">
    <property type="component" value="Unassembled WGS sequence"/>
</dbReference>
<organism evidence="2 3">
    <name type="scientific">Trifolium medium</name>
    <dbReference type="NCBI Taxonomy" id="97028"/>
    <lineage>
        <taxon>Eukaryota</taxon>
        <taxon>Viridiplantae</taxon>
        <taxon>Streptophyta</taxon>
        <taxon>Embryophyta</taxon>
        <taxon>Tracheophyta</taxon>
        <taxon>Spermatophyta</taxon>
        <taxon>Magnoliopsida</taxon>
        <taxon>eudicotyledons</taxon>
        <taxon>Gunneridae</taxon>
        <taxon>Pentapetalae</taxon>
        <taxon>rosids</taxon>
        <taxon>fabids</taxon>
        <taxon>Fabales</taxon>
        <taxon>Fabaceae</taxon>
        <taxon>Papilionoideae</taxon>
        <taxon>50 kb inversion clade</taxon>
        <taxon>NPAAA clade</taxon>
        <taxon>Hologalegina</taxon>
        <taxon>IRL clade</taxon>
        <taxon>Trifolieae</taxon>
        <taxon>Trifolium</taxon>
    </lineage>
</organism>
<dbReference type="InterPro" id="IPR021419">
    <property type="entry name" value="Mediator_Med25_VWA"/>
</dbReference>
<sequence>MAEKQVIVVVESTAAMGPYWDTLQLDYLHKIV</sequence>
<evidence type="ECO:0000313" key="3">
    <source>
        <dbReference type="Proteomes" id="UP000265520"/>
    </source>
</evidence>
<reference evidence="2 3" key="1">
    <citation type="journal article" date="2018" name="Front. Plant Sci.">
        <title>Red Clover (Trifolium pratense) and Zigzag Clover (T. medium) - A Picture of Genomic Similarities and Differences.</title>
        <authorList>
            <person name="Dluhosova J."/>
            <person name="Istvanek J."/>
            <person name="Nedelnik J."/>
            <person name="Repkova J."/>
        </authorList>
    </citation>
    <scope>NUCLEOTIDE SEQUENCE [LARGE SCALE GENOMIC DNA]</scope>
    <source>
        <strain evidence="3">cv. 10/8</strain>
        <tissue evidence="2">Leaf</tissue>
    </source>
</reference>
<proteinExistence type="predicted"/>
<keyword evidence="3" id="KW-1185">Reference proteome</keyword>
<dbReference type="AlphaFoldDB" id="A0A392PLG4"/>
<feature type="non-terminal residue" evidence="2">
    <location>
        <position position="32"/>
    </location>
</feature>
<name>A0A392PLG4_9FABA</name>
<protein>
    <submittedName>
        <fullName evidence="2">Mediator of RNA polymerase II transcription subunit</fullName>
    </submittedName>
</protein>
<feature type="domain" description="Mediator of RNA polymerase II transcription subunit 25 von Willebrand factor type A" evidence="1">
    <location>
        <begin position="3"/>
        <end position="32"/>
    </location>
</feature>
<evidence type="ECO:0000259" key="1">
    <source>
        <dbReference type="Pfam" id="PF11265"/>
    </source>
</evidence>
<accession>A0A392PLG4</accession>
<comment type="caution">
    <text evidence="2">The sequence shown here is derived from an EMBL/GenBank/DDBJ whole genome shotgun (WGS) entry which is preliminary data.</text>
</comment>
<dbReference type="EMBL" id="LXQA010086251">
    <property type="protein sequence ID" value="MCI12943.1"/>
    <property type="molecule type" value="Genomic_DNA"/>
</dbReference>